<dbReference type="AlphaFoldDB" id="A0A258CQ67"/>
<evidence type="ECO:0000313" key="2">
    <source>
        <dbReference type="Proteomes" id="UP000215616"/>
    </source>
</evidence>
<reference evidence="1 2" key="1">
    <citation type="submission" date="2017-03" db="EMBL/GenBank/DDBJ databases">
        <title>Lifting the veil on microbial sulfur biogeochemistry in mining wastewaters.</title>
        <authorList>
            <person name="Kantor R.S."/>
            <person name="Colenbrander Nelson T."/>
            <person name="Marshall S."/>
            <person name="Bennett D."/>
            <person name="Apte S."/>
            <person name="Camacho D."/>
            <person name="Thomas B.C."/>
            <person name="Warren L.A."/>
            <person name="Banfield J.F."/>
        </authorList>
    </citation>
    <scope>NUCLEOTIDE SEQUENCE [LARGE SCALE GENOMIC DNA]</scope>
    <source>
        <strain evidence="1">32-67-7</strain>
    </source>
</reference>
<gene>
    <name evidence="1" type="ORF">B7Z12_21520</name>
</gene>
<organism evidence="1 2">
    <name type="scientific">Caulobacter vibrioides</name>
    <name type="common">Caulobacter crescentus</name>
    <dbReference type="NCBI Taxonomy" id="155892"/>
    <lineage>
        <taxon>Bacteria</taxon>
        <taxon>Pseudomonadati</taxon>
        <taxon>Pseudomonadota</taxon>
        <taxon>Alphaproteobacteria</taxon>
        <taxon>Caulobacterales</taxon>
        <taxon>Caulobacteraceae</taxon>
        <taxon>Caulobacter</taxon>
    </lineage>
</organism>
<dbReference type="InterPro" id="IPR009444">
    <property type="entry name" value="Conjugal_tfr_TraD_a-type"/>
</dbReference>
<dbReference type="Pfam" id="PF06412">
    <property type="entry name" value="TraD"/>
    <property type="match status" value="1"/>
</dbReference>
<proteinExistence type="predicted"/>
<dbReference type="Proteomes" id="UP000215616">
    <property type="component" value="Unassembled WGS sequence"/>
</dbReference>
<accession>A0A258CQ67</accession>
<evidence type="ECO:0000313" key="1">
    <source>
        <dbReference type="EMBL" id="OYW97513.1"/>
    </source>
</evidence>
<dbReference type="EMBL" id="NCDQ01000645">
    <property type="protein sequence ID" value="OYW97513.1"/>
    <property type="molecule type" value="Genomic_DNA"/>
</dbReference>
<name>A0A258CQ67_CAUVI</name>
<protein>
    <submittedName>
        <fullName evidence="1">Conjugal transfer protein TraD</fullName>
    </submittedName>
</protein>
<sequence>MAATNDAERRANAARHRLEAQRARLDTRAWVVKRRERTRHLIELGGLVQKAGLVDLTHDDRAALYGAFLSLATMLKADDAEHTLALWRRGGRRAFENEIGSDGVRR</sequence>
<comment type="caution">
    <text evidence="1">The sequence shown here is derived from an EMBL/GenBank/DDBJ whole genome shotgun (WGS) entry which is preliminary data.</text>
</comment>